<gene>
    <name evidence="4" type="ordered locus">FraEuI1c_5167</name>
</gene>
<dbReference type="Pfam" id="PF00881">
    <property type="entry name" value="Nitroreductase"/>
    <property type="match status" value="1"/>
</dbReference>
<keyword evidence="2" id="KW-0560">Oxidoreductase</keyword>
<evidence type="ECO:0000256" key="2">
    <source>
        <dbReference type="ARBA" id="ARBA00023002"/>
    </source>
</evidence>
<dbReference type="InterPro" id="IPR029479">
    <property type="entry name" value="Nitroreductase"/>
</dbReference>
<dbReference type="GO" id="GO:0016491">
    <property type="term" value="F:oxidoreductase activity"/>
    <property type="evidence" value="ECO:0007669"/>
    <property type="project" value="UniProtKB-KW"/>
</dbReference>
<evidence type="ECO:0000259" key="3">
    <source>
        <dbReference type="Pfam" id="PF00881"/>
    </source>
</evidence>
<dbReference type="PANTHER" id="PTHR43673:SF10">
    <property type="entry name" value="NADH DEHYDROGENASE_NAD(P)H NITROREDUCTASE XCC3605-RELATED"/>
    <property type="match status" value="1"/>
</dbReference>
<sequence>MTEANEHGGTPAVDLFEAMRTARSLRRFKPDPVPDEVLARCLEAATWAPSGSNRQGWRFIVLRSPEARAVLGPAFRAGWDWVCTSIYGYEPRPAPDDMSKAARLTRTMLHLVENFENVPAYVLFCHEPTGFVGDFLEAGSIFPAVQNFLLAARAHGLGTVPSTWFTFGEKQLREVVGIPDGWQIASLVAVGWPEGNHGPVRRKPVARVTALDTWDNPLIKDES</sequence>
<reference evidence="4 5" key="1">
    <citation type="submission" date="2010-10" db="EMBL/GenBank/DDBJ databases">
        <title>Complete sequence of Frankia sp. EuI1c.</title>
        <authorList>
            <consortium name="US DOE Joint Genome Institute"/>
            <person name="Lucas S."/>
            <person name="Copeland A."/>
            <person name="Lapidus A."/>
            <person name="Cheng J.-F."/>
            <person name="Bruce D."/>
            <person name="Goodwin L."/>
            <person name="Pitluck S."/>
            <person name="Chertkov O."/>
            <person name="Detter J.C."/>
            <person name="Han C."/>
            <person name="Tapia R."/>
            <person name="Land M."/>
            <person name="Hauser L."/>
            <person name="Jeffries C."/>
            <person name="Kyrpides N."/>
            <person name="Ivanova N."/>
            <person name="Mikhailova N."/>
            <person name="Beauchemin N."/>
            <person name="Sen A."/>
            <person name="Sur S.A."/>
            <person name="Gtari M."/>
            <person name="Wall L."/>
            <person name="Tisa L."/>
            <person name="Woyke T."/>
        </authorList>
    </citation>
    <scope>NUCLEOTIDE SEQUENCE [LARGE SCALE GENOMIC DNA]</scope>
    <source>
        <strain evidence="5">DSM 45817 / CECT 9037 / EuI1c</strain>
    </source>
</reference>
<accession>E3J5R9</accession>
<dbReference type="HOGENOM" id="CLU_070764_7_2_11"/>
<dbReference type="EMBL" id="CP002299">
    <property type="protein sequence ID" value="ADP83156.1"/>
    <property type="molecule type" value="Genomic_DNA"/>
</dbReference>
<dbReference type="STRING" id="298654.FraEuI1c_5167"/>
<protein>
    <submittedName>
        <fullName evidence="4">Nitroreductase</fullName>
    </submittedName>
</protein>
<dbReference type="RefSeq" id="WP_013426274.1">
    <property type="nucleotide sequence ID" value="NC_014666.1"/>
</dbReference>
<dbReference type="OrthoDB" id="9798230at2"/>
<dbReference type="AlphaFoldDB" id="E3J5R9"/>
<dbReference type="KEGG" id="fri:FraEuI1c_5167"/>
<name>E3J5R9_PSEI1</name>
<evidence type="ECO:0000256" key="1">
    <source>
        <dbReference type="ARBA" id="ARBA00007118"/>
    </source>
</evidence>
<dbReference type="eggNOG" id="COG0778">
    <property type="taxonomic scope" value="Bacteria"/>
</dbReference>
<dbReference type="SUPFAM" id="SSF55469">
    <property type="entry name" value="FMN-dependent nitroreductase-like"/>
    <property type="match status" value="1"/>
</dbReference>
<proteinExistence type="inferred from homology"/>
<evidence type="ECO:0000313" key="4">
    <source>
        <dbReference type="EMBL" id="ADP83156.1"/>
    </source>
</evidence>
<comment type="similarity">
    <text evidence="1">Belongs to the nitroreductase family.</text>
</comment>
<dbReference type="Proteomes" id="UP000002484">
    <property type="component" value="Chromosome"/>
</dbReference>
<evidence type="ECO:0000313" key="5">
    <source>
        <dbReference type="Proteomes" id="UP000002484"/>
    </source>
</evidence>
<dbReference type="CDD" id="cd02062">
    <property type="entry name" value="Nitro_FMN_reductase"/>
    <property type="match status" value="1"/>
</dbReference>
<dbReference type="InterPro" id="IPR000415">
    <property type="entry name" value="Nitroreductase-like"/>
</dbReference>
<organism evidence="4 5">
    <name type="scientific">Pseudofrankia inefficax (strain DSM 45817 / CECT 9037 / DDB 130130 / EuI1c)</name>
    <name type="common">Frankia inefficax</name>
    <dbReference type="NCBI Taxonomy" id="298654"/>
    <lineage>
        <taxon>Bacteria</taxon>
        <taxon>Bacillati</taxon>
        <taxon>Actinomycetota</taxon>
        <taxon>Actinomycetes</taxon>
        <taxon>Frankiales</taxon>
        <taxon>Frankiaceae</taxon>
        <taxon>Pseudofrankia</taxon>
    </lineage>
</organism>
<feature type="domain" description="Nitroreductase" evidence="3">
    <location>
        <begin position="20"/>
        <end position="192"/>
    </location>
</feature>
<dbReference type="InParanoid" id="E3J5R9"/>
<dbReference type="Gene3D" id="3.40.109.10">
    <property type="entry name" value="NADH Oxidase"/>
    <property type="match status" value="1"/>
</dbReference>
<keyword evidence="5" id="KW-1185">Reference proteome</keyword>
<dbReference type="PANTHER" id="PTHR43673">
    <property type="entry name" value="NAD(P)H NITROREDUCTASE YDGI-RELATED"/>
    <property type="match status" value="1"/>
</dbReference>